<dbReference type="EMBL" id="JAESVB010000001">
    <property type="protein sequence ID" value="MCB8874101.1"/>
    <property type="molecule type" value="Genomic_DNA"/>
</dbReference>
<keyword evidence="4" id="KW-1185">Reference proteome</keyword>
<protein>
    <submittedName>
        <fullName evidence="3">Type II toxin-antitoxin system RelE/ParE family toxin</fullName>
    </submittedName>
</protein>
<dbReference type="NCBIfam" id="TIGR02385">
    <property type="entry name" value="RelE_StbE"/>
    <property type="match status" value="1"/>
</dbReference>
<dbReference type="InterPro" id="IPR035093">
    <property type="entry name" value="RelE/ParE_toxin_dom_sf"/>
</dbReference>
<dbReference type="PANTHER" id="PTHR33755">
    <property type="entry name" value="TOXIN PARE1-RELATED"/>
    <property type="match status" value="1"/>
</dbReference>
<keyword evidence="2" id="KW-1277">Toxin-antitoxin system</keyword>
<dbReference type="InterPro" id="IPR051803">
    <property type="entry name" value="TA_system_RelE-like_toxin"/>
</dbReference>
<name>A0A963YP00_9PROT</name>
<proteinExistence type="inferred from homology"/>
<sequence length="92" mass="10589">MRVIWTDAALRGVSRAYDYLFEFNPYAARHLADSLLRTGEALHHFPHRGRIVTGSALREIVVTHPYILRYRVQGDEVVILRVRHAARKPTAP</sequence>
<reference evidence="3" key="1">
    <citation type="journal article" date="2021" name="Microorganisms">
        <title>Acidisoma silvae sp. nov. and Acidisomacellulosilytica sp. nov., Two Acidophilic Bacteria Isolated from Decaying Wood, Hydrolyzing Cellulose and Producing Poly-3-hydroxybutyrate.</title>
        <authorList>
            <person name="Mieszkin S."/>
            <person name="Pouder E."/>
            <person name="Uroz S."/>
            <person name="Simon-Colin C."/>
            <person name="Alain K."/>
        </authorList>
    </citation>
    <scope>NUCLEOTIDE SEQUENCE</scope>
    <source>
        <strain evidence="3">HW T2.11</strain>
    </source>
</reference>
<accession>A0A963YP00</accession>
<evidence type="ECO:0000313" key="3">
    <source>
        <dbReference type="EMBL" id="MCB8874101.1"/>
    </source>
</evidence>
<gene>
    <name evidence="3" type="ORF">ASILVAE211_02820</name>
</gene>
<comment type="caution">
    <text evidence="3">The sequence shown here is derived from an EMBL/GenBank/DDBJ whole genome shotgun (WGS) entry which is preliminary data.</text>
</comment>
<evidence type="ECO:0000256" key="2">
    <source>
        <dbReference type="ARBA" id="ARBA00022649"/>
    </source>
</evidence>
<dbReference type="AlphaFoldDB" id="A0A963YP00"/>
<dbReference type="Proteomes" id="UP000708298">
    <property type="component" value="Unassembled WGS sequence"/>
</dbReference>
<comment type="similarity">
    <text evidence="1">Belongs to the RelE toxin family.</text>
</comment>
<evidence type="ECO:0000256" key="1">
    <source>
        <dbReference type="ARBA" id="ARBA00006226"/>
    </source>
</evidence>
<dbReference type="InterPro" id="IPR007712">
    <property type="entry name" value="RelE/ParE_toxin"/>
</dbReference>
<dbReference type="Gene3D" id="3.30.2310.20">
    <property type="entry name" value="RelE-like"/>
    <property type="match status" value="1"/>
</dbReference>
<organism evidence="3 4">
    <name type="scientific">Acidisoma silvae</name>
    <dbReference type="NCBI Taxonomy" id="2802396"/>
    <lineage>
        <taxon>Bacteria</taxon>
        <taxon>Pseudomonadati</taxon>
        <taxon>Pseudomonadota</taxon>
        <taxon>Alphaproteobacteria</taxon>
        <taxon>Acetobacterales</taxon>
        <taxon>Acidocellaceae</taxon>
        <taxon>Acidisoma</taxon>
    </lineage>
</organism>
<dbReference type="RefSeq" id="WP_227319755.1">
    <property type="nucleotide sequence ID" value="NZ_JAESVB010000001.1"/>
</dbReference>
<evidence type="ECO:0000313" key="4">
    <source>
        <dbReference type="Proteomes" id="UP000708298"/>
    </source>
</evidence>
<reference evidence="3" key="2">
    <citation type="submission" date="2021-01" db="EMBL/GenBank/DDBJ databases">
        <authorList>
            <person name="Mieszkin S."/>
            <person name="Pouder E."/>
            <person name="Alain K."/>
        </authorList>
    </citation>
    <scope>NUCLEOTIDE SEQUENCE</scope>
    <source>
        <strain evidence="3">HW T2.11</strain>
    </source>
</reference>
<dbReference type="Pfam" id="PF05016">
    <property type="entry name" value="ParE_toxin"/>
    <property type="match status" value="1"/>
</dbReference>